<evidence type="ECO:0000256" key="4">
    <source>
        <dbReference type="PIRSR" id="PIRSR617939-2"/>
    </source>
</evidence>
<dbReference type="Gene3D" id="3.10.490.10">
    <property type="entry name" value="Gamma-glutamyl cyclotransferase-like"/>
    <property type="match status" value="1"/>
</dbReference>
<dbReference type="EC" id="4.3.2.9" evidence="1"/>
<dbReference type="InterPro" id="IPR017939">
    <property type="entry name" value="G-Glutamylcylcotransferase"/>
</dbReference>
<reference evidence="7 8" key="1">
    <citation type="submission" date="2024-10" db="EMBL/GenBank/DDBJ databases">
        <title>Updated reference genomes for cyclostephanoid diatoms.</title>
        <authorList>
            <person name="Roberts W.R."/>
            <person name="Alverson A.J."/>
        </authorList>
    </citation>
    <scope>NUCLEOTIDE SEQUENCE [LARGE SCALE GENOMIC DNA]</scope>
    <source>
        <strain evidence="7 8">AJA232-27</strain>
    </source>
</reference>
<keyword evidence="6" id="KW-0732">Signal</keyword>
<feature type="signal peptide" evidence="6">
    <location>
        <begin position="1"/>
        <end position="37"/>
    </location>
</feature>
<evidence type="ECO:0000256" key="2">
    <source>
        <dbReference type="ARBA" id="ARBA00023239"/>
    </source>
</evidence>
<keyword evidence="2" id="KW-0456">Lyase</keyword>
<gene>
    <name evidence="7" type="ORF">ACHAWU_008647</name>
</gene>
<dbReference type="PANTHER" id="PTHR12935">
    <property type="entry name" value="GAMMA-GLUTAMYLCYCLOTRANSFERASE"/>
    <property type="match status" value="1"/>
</dbReference>
<dbReference type="CDD" id="cd06661">
    <property type="entry name" value="GGCT_like"/>
    <property type="match status" value="1"/>
</dbReference>
<feature type="chain" id="PRO_5044838940" description="gamma-glutamylcyclotransferase" evidence="6">
    <location>
        <begin position="38"/>
        <end position="313"/>
    </location>
</feature>
<proteinExistence type="predicted"/>
<feature type="binding site" evidence="4">
    <location>
        <position position="266"/>
    </location>
    <ligand>
        <name>substrate</name>
    </ligand>
</feature>
<feature type="active site" description="Proton acceptor" evidence="3">
    <location>
        <position position="194"/>
    </location>
</feature>
<evidence type="ECO:0000256" key="5">
    <source>
        <dbReference type="SAM" id="MobiDB-lite"/>
    </source>
</evidence>
<evidence type="ECO:0000256" key="3">
    <source>
        <dbReference type="PIRSR" id="PIRSR617939-1"/>
    </source>
</evidence>
<dbReference type="Proteomes" id="UP001530293">
    <property type="component" value="Unassembled WGS sequence"/>
</dbReference>
<keyword evidence="8" id="KW-1185">Reference proteome</keyword>
<feature type="region of interest" description="Disordered" evidence="5">
    <location>
        <begin position="63"/>
        <end position="82"/>
    </location>
</feature>
<evidence type="ECO:0000313" key="8">
    <source>
        <dbReference type="Proteomes" id="UP001530293"/>
    </source>
</evidence>
<accession>A0ABD3M814</accession>
<dbReference type="AlphaFoldDB" id="A0ABD3M814"/>
<dbReference type="EMBL" id="JALLBG020000214">
    <property type="protein sequence ID" value="KAL3759038.1"/>
    <property type="molecule type" value="Genomic_DNA"/>
</dbReference>
<evidence type="ECO:0000313" key="7">
    <source>
        <dbReference type="EMBL" id="KAL3759038.1"/>
    </source>
</evidence>
<dbReference type="GO" id="GO:0003839">
    <property type="term" value="F:gamma-glutamylcyclotransferase activity"/>
    <property type="evidence" value="ECO:0007669"/>
    <property type="project" value="UniProtKB-EC"/>
</dbReference>
<name>A0ABD3M814_9STRA</name>
<comment type="caution">
    <text evidence="7">The sequence shown here is derived from an EMBL/GenBank/DDBJ whole genome shotgun (WGS) entry which is preliminary data.</text>
</comment>
<feature type="binding site" evidence="4">
    <location>
        <begin position="91"/>
        <end position="96"/>
    </location>
    <ligand>
        <name>substrate</name>
    </ligand>
</feature>
<protein>
    <recommendedName>
        <fullName evidence="1">gamma-glutamylcyclotransferase</fullName>
        <ecNumber evidence="1">4.3.2.9</ecNumber>
    </recommendedName>
</protein>
<sequence>MLLRRLSSSSSTLVVPVLVLVISLLLLMLGPPHPSNASNASSSSSSSSNFLFCEAAALLTPTTNNKSYRRNRKQTSSLRLNNNNSQKTFNYFAYGSNMLSSTMKDLRKLNPIASTAAILPGYRLRFNVPGIPGIEPSWASVEAVPSSSGISTASDVFMKREGNDQSLQQSSMELVHGVMHTLTAQDFATVCQTEGVPFSYVLQKCRVIQYIGDGQVAGQCKLEKVLSTTSITEMNNAKWGISAYTLLAGPMALRSRGEDIPPSRSYMNVLLRGAKEFALDESYLRKLEEIPVGKTWIGDGLAEGMFRRAAMER</sequence>
<dbReference type="PANTHER" id="PTHR12935:SF0">
    <property type="entry name" value="GAMMA-GLUTAMYLCYCLOTRANSFERASE"/>
    <property type="match status" value="1"/>
</dbReference>
<evidence type="ECO:0000256" key="1">
    <source>
        <dbReference type="ARBA" id="ARBA00012346"/>
    </source>
</evidence>
<dbReference type="SUPFAM" id="SSF110857">
    <property type="entry name" value="Gamma-glutamyl cyclotransferase-like"/>
    <property type="match status" value="1"/>
</dbReference>
<dbReference type="InterPro" id="IPR036568">
    <property type="entry name" value="GGCT-like_sf"/>
</dbReference>
<organism evidence="7 8">
    <name type="scientific">Discostella pseudostelligera</name>
    <dbReference type="NCBI Taxonomy" id="259834"/>
    <lineage>
        <taxon>Eukaryota</taxon>
        <taxon>Sar</taxon>
        <taxon>Stramenopiles</taxon>
        <taxon>Ochrophyta</taxon>
        <taxon>Bacillariophyta</taxon>
        <taxon>Coscinodiscophyceae</taxon>
        <taxon>Thalassiosirophycidae</taxon>
        <taxon>Stephanodiscales</taxon>
        <taxon>Stephanodiscaceae</taxon>
        <taxon>Discostella</taxon>
    </lineage>
</organism>
<dbReference type="InterPro" id="IPR013024">
    <property type="entry name" value="GGCT-like"/>
</dbReference>
<evidence type="ECO:0000256" key="6">
    <source>
        <dbReference type="SAM" id="SignalP"/>
    </source>
</evidence>